<dbReference type="Proteomes" id="UP000827889">
    <property type="component" value="Chromosome 10"/>
</dbReference>
<accession>A0A8B8PXW2</accession>
<dbReference type="Gene3D" id="2.130.10.10">
    <property type="entry name" value="YVTN repeat-like/Quinoprotein amine dehydrogenase"/>
    <property type="match status" value="2"/>
</dbReference>
<proteinExistence type="predicted"/>
<dbReference type="InterPro" id="IPR036322">
    <property type="entry name" value="WD40_repeat_dom_sf"/>
</dbReference>
<gene>
    <name evidence="3" type="primary">LOC115747575</name>
</gene>
<dbReference type="SUPFAM" id="SSF81383">
    <property type="entry name" value="F-box domain"/>
    <property type="match status" value="1"/>
</dbReference>
<evidence type="ECO:0000313" key="2">
    <source>
        <dbReference type="Proteomes" id="UP000827889"/>
    </source>
</evidence>
<dbReference type="SUPFAM" id="SSF50978">
    <property type="entry name" value="WD40 repeat-like"/>
    <property type="match status" value="1"/>
</dbReference>
<reference evidence="3" key="1">
    <citation type="submission" date="2025-08" db="UniProtKB">
        <authorList>
            <consortium name="RefSeq"/>
        </authorList>
    </citation>
    <scope>IDENTIFICATION</scope>
    <source>
        <tissue evidence="3">Leaf</tissue>
    </source>
</reference>
<dbReference type="OrthoDB" id="760263at2759"/>
<dbReference type="Gene3D" id="1.20.1280.50">
    <property type="match status" value="1"/>
</dbReference>
<evidence type="ECO:0000313" key="3">
    <source>
        <dbReference type="RefSeq" id="XP_030539641.1"/>
    </source>
</evidence>
<protein>
    <submittedName>
        <fullName evidence="3">Transcriptional regulator STERILE APETALA</fullName>
    </submittedName>
</protein>
<dbReference type="PANTHER" id="PTHR19855:SF31">
    <property type="entry name" value="TRANSCRIPTIONAL REGULATOR STERILE APETALA"/>
    <property type="match status" value="1"/>
</dbReference>
<evidence type="ECO:0000256" key="1">
    <source>
        <dbReference type="SAM" id="MobiDB-lite"/>
    </source>
</evidence>
<dbReference type="InterPro" id="IPR036047">
    <property type="entry name" value="F-box-like_dom_sf"/>
</dbReference>
<sequence>MSSTSSSSDDGGGGGAARRGGDYEGPSTSRRRRGANEVWPEPFLEALAAQVAIEEARSGGRLAVAPSLVNLFQVCTTWRNVSNSDLLWARLTQCVWGQTHLTHPTWRDEYIYRHRTAVNFRSRRFMHATLHFDPSEVNEHPHGLICRCLTLSDLHLACGFADGTVRLFDLATRLHIATYQPLHQGGLGLHPRAVSGIVMSDSRLVFATLDGDIHVVMIDGGAPLRRAHVGDVVNDGALVDFAGCGRWWAGLYAGVPGRAFHIWDSNSEELVFVGGTLTDPESLMGWRMLTDLTQFVGRLRVTRQESAVAATSTRVILIDLRDQGMVLRDQSYRRRGLIVTSVDVDEDAYVIVDARGRAIVRRVATSEEICRFNVRGASQGRVMGCMNQGYALMCVAGVIRVWETGRGGYLYDLVEGIGEVNAIVANERHVAAYSNDATIHLWDFGAVQL</sequence>
<name>A0A8B8PXW2_9MYRT</name>
<dbReference type="PANTHER" id="PTHR19855">
    <property type="entry name" value="WD40 REPEAT PROTEIN 12, 37"/>
    <property type="match status" value="1"/>
</dbReference>
<organism evidence="2 3">
    <name type="scientific">Rhodamnia argentea</name>
    <dbReference type="NCBI Taxonomy" id="178133"/>
    <lineage>
        <taxon>Eukaryota</taxon>
        <taxon>Viridiplantae</taxon>
        <taxon>Streptophyta</taxon>
        <taxon>Embryophyta</taxon>
        <taxon>Tracheophyta</taxon>
        <taxon>Spermatophyta</taxon>
        <taxon>Magnoliopsida</taxon>
        <taxon>eudicotyledons</taxon>
        <taxon>Gunneridae</taxon>
        <taxon>Pentapetalae</taxon>
        <taxon>rosids</taxon>
        <taxon>malvids</taxon>
        <taxon>Myrtales</taxon>
        <taxon>Myrtaceae</taxon>
        <taxon>Myrtoideae</taxon>
        <taxon>Myrteae</taxon>
        <taxon>Australasian group</taxon>
        <taxon>Rhodamnia</taxon>
    </lineage>
</organism>
<dbReference type="GeneID" id="115747575"/>
<feature type="region of interest" description="Disordered" evidence="1">
    <location>
        <begin position="1"/>
        <end position="35"/>
    </location>
</feature>
<keyword evidence="2" id="KW-1185">Reference proteome</keyword>
<dbReference type="AlphaFoldDB" id="A0A8B8PXW2"/>
<dbReference type="RefSeq" id="XP_030539641.1">
    <property type="nucleotide sequence ID" value="XM_030683781.2"/>
</dbReference>
<dbReference type="KEGG" id="rarg:115747575"/>
<dbReference type="InterPro" id="IPR015943">
    <property type="entry name" value="WD40/YVTN_repeat-like_dom_sf"/>
</dbReference>